<dbReference type="InterPro" id="IPR043472">
    <property type="entry name" value="Macro_dom-like"/>
</dbReference>
<feature type="non-terminal residue" evidence="2">
    <location>
        <position position="1"/>
    </location>
</feature>
<evidence type="ECO:0000259" key="1">
    <source>
        <dbReference type="PROSITE" id="PS51154"/>
    </source>
</evidence>
<dbReference type="InterPro" id="IPR002589">
    <property type="entry name" value="Macro_dom"/>
</dbReference>
<reference evidence="2" key="1">
    <citation type="submission" date="2021-02" db="EMBL/GenBank/DDBJ databases">
        <authorList>
            <person name="Nowell W R."/>
        </authorList>
    </citation>
    <scope>NUCLEOTIDE SEQUENCE</scope>
</reference>
<dbReference type="PROSITE" id="PS51154">
    <property type="entry name" value="MACRO"/>
    <property type="match status" value="1"/>
</dbReference>
<feature type="domain" description="Macro" evidence="1">
    <location>
        <begin position="1"/>
        <end position="155"/>
    </location>
</feature>
<protein>
    <recommendedName>
        <fullName evidence="1">Macro domain-containing protein</fullName>
    </recommendedName>
</protein>
<accession>A0A820NIZ8</accession>
<evidence type="ECO:0000313" key="2">
    <source>
        <dbReference type="EMBL" id="CAF4392383.1"/>
    </source>
</evidence>
<dbReference type="Proteomes" id="UP000663844">
    <property type="component" value="Unassembled WGS sequence"/>
</dbReference>
<organism evidence="2 3">
    <name type="scientific">Adineta steineri</name>
    <dbReference type="NCBI Taxonomy" id="433720"/>
    <lineage>
        <taxon>Eukaryota</taxon>
        <taxon>Metazoa</taxon>
        <taxon>Spiralia</taxon>
        <taxon>Gnathifera</taxon>
        <taxon>Rotifera</taxon>
        <taxon>Eurotatoria</taxon>
        <taxon>Bdelloidea</taxon>
        <taxon>Adinetida</taxon>
        <taxon>Adinetidae</taxon>
        <taxon>Adineta</taxon>
    </lineage>
</organism>
<dbReference type="SUPFAM" id="SSF52949">
    <property type="entry name" value="Macro domain-like"/>
    <property type="match status" value="1"/>
</dbReference>
<dbReference type="EMBL" id="CAJOAZ010025348">
    <property type="protein sequence ID" value="CAF4392383.1"/>
    <property type="molecule type" value="Genomic_DNA"/>
</dbReference>
<proteinExistence type="predicted"/>
<name>A0A820NIZ8_9BILA</name>
<dbReference type="AlphaFoldDB" id="A0A820NIZ8"/>
<dbReference type="SMART" id="SM00506">
    <property type="entry name" value="A1pp"/>
    <property type="match status" value="1"/>
</dbReference>
<dbReference type="PANTHER" id="PTHR11106">
    <property type="entry name" value="GANGLIOSIDE INDUCED DIFFERENTIATION ASSOCIATED PROTEIN 2-RELATED"/>
    <property type="match status" value="1"/>
</dbReference>
<gene>
    <name evidence="2" type="ORF">OXD698_LOCUS50982</name>
</gene>
<dbReference type="Gene3D" id="3.40.220.10">
    <property type="entry name" value="Leucine Aminopeptidase, subunit E, domain 1"/>
    <property type="match status" value="1"/>
</dbReference>
<comment type="caution">
    <text evidence="2">The sequence shown here is derived from an EMBL/GenBank/DDBJ whole genome shotgun (WGS) entry which is preliminary data.</text>
</comment>
<sequence length="169" mass="18204">NGPLEHAGGVDKAISDAAGPALDQECKELIAKNRNLPIPTGTAVKTTAGCLPYKAVIHAIGPQYTDGNQQERPLLFSSVLSSLRIAEQEGYNSVALPAISAATYGFPLQDCTHILIRAIKQFFADFPQSNLRKVILLDMDDAACNSFAREVANDRTNTDANNDDNITNF</sequence>
<evidence type="ECO:0000313" key="3">
    <source>
        <dbReference type="Proteomes" id="UP000663844"/>
    </source>
</evidence>
<dbReference type="Pfam" id="PF01661">
    <property type="entry name" value="Macro"/>
    <property type="match status" value="1"/>
</dbReference>